<evidence type="ECO:0000256" key="4">
    <source>
        <dbReference type="ARBA" id="ARBA00022695"/>
    </source>
</evidence>
<evidence type="ECO:0000256" key="6">
    <source>
        <dbReference type="ARBA" id="ARBA00022722"/>
    </source>
</evidence>
<evidence type="ECO:0000256" key="15">
    <source>
        <dbReference type="ARBA" id="ARBA00032243"/>
    </source>
</evidence>
<comment type="caution">
    <text evidence="18">The sequence shown here is derived from an EMBL/GenBank/DDBJ whole genome shotgun (WGS) entry which is preliminary data.</text>
</comment>
<evidence type="ECO:0000256" key="12">
    <source>
        <dbReference type="ARBA" id="ARBA00023125"/>
    </source>
</evidence>
<dbReference type="InterPro" id="IPR027417">
    <property type="entry name" value="P-loop_NTPase"/>
</dbReference>
<keyword evidence="12" id="KW-0238">DNA-binding</keyword>
<dbReference type="Gene3D" id="3.40.1310.20">
    <property type="match status" value="1"/>
</dbReference>
<dbReference type="Pfam" id="PF00910">
    <property type="entry name" value="RNA_helicase"/>
    <property type="match status" value="1"/>
</dbReference>
<dbReference type="GO" id="GO:0004519">
    <property type="term" value="F:endonuclease activity"/>
    <property type="evidence" value="ECO:0007669"/>
    <property type="project" value="UniProtKB-KW"/>
</dbReference>
<dbReference type="GO" id="GO:0000166">
    <property type="term" value="F:nucleotide binding"/>
    <property type="evidence" value="ECO:0007669"/>
    <property type="project" value="UniProtKB-KW"/>
</dbReference>
<evidence type="ECO:0000256" key="5">
    <source>
        <dbReference type="ARBA" id="ARBA00022705"/>
    </source>
</evidence>
<keyword evidence="8" id="KW-0547">Nucleotide-binding</keyword>
<proteinExistence type="inferred from homology"/>
<dbReference type="GO" id="GO:0046872">
    <property type="term" value="F:metal ion binding"/>
    <property type="evidence" value="ECO:0007669"/>
    <property type="project" value="UniProtKB-KW"/>
</dbReference>
<evidence type="ECO:0000256" key="1">
    <source>
        <dbReference type="ARBA" id="ARBA00001936"/>
    </source>
</evidence>
<evidence type="ECO:0000256" key="9">
    <source>
        <dbReference type="ARBA" id="ARBA00022759"/>
    </source>
</evidence>
<dbReference type="AlphaFoldDB" id="A0ABD0MUH0"/>
<keyword evidence="7" id="KW-0479">Metal-binding</keyword>
<gene>
    <name evidence="18" type="ORF">M9458_051929</name>
</gene>
<dbReference type="GO" id="GO:0016779">
    <property type="term" value="F:nucleotidyltransferase activity"/>
    <property type="evidence" value="ECO:0007669"/>
    <property type="project" value="UniProtKB-KW"/>
</dbReference>
<name>A0ABD0MUH0_CIRMR</name>
<comment type="similarity">
    <text evidence="2">Belongs to the nanoviruses/circoviruses replication-associated protein family.</text>
</comment>
<dbReference type="PROSITE" id="PS52020">
    <property type="entry name" value="CRESS_DNA_REP"/>
    <property type="match status" value="1"/>
</dbReference>
<keyword evidence="10" id="KW-0378">Hydrolase</keyword>
<evidence type="ECO:0000256" key="7">
    <source>
        <dbReference type="ARBA" id="ARBA00022723"/>
    </source>
</evidence>
<dbReference type="GO" id="GO:0016787">
    <property type="term" value="F:hydrolase activity"/>
    <property type="evidence" value="ECO:0007669"/>
    <property type="project" value="UniProtKB-KW"/>
</dbReference>
<keyword evidence="13" id="KW-0511">Multifunctional enzyme</keyword>
<evidence type="ECO:0000256" key="14">
    <source>
        <dbReference type="ARBA" id="ARBA00030754"/>
    </source>
</evidence>
<evidence type="ECO:0000256" key="10">
    <source>
        <dbReference type="ARBA" id="ARBA00022801"/>
    </source>
</evidence>
<dbReference type="GO" id="GO:0006260">
    <property type="term" value="P:DNA replication"/>
    <property type="evidence" value="ECO:0007669"/>
    <property type="project" value="UniProtKB-KW"/>
</dbReference>
<feature type="region of interest" description="Disordered" evidence="16">
    <location>
        <begin position="1"/>
        <end position="24"/>
    </location>
</feature>
<keyword evidence="5" id="KW-0235">DNA replication</keyword>
<sequence>MPKATAKTRHLNAPRQSAPGREQPVKRWCFTINNPTADERRHIEQVVTADTADFCVIGDEVGDSGTPHLQGFINMKVKRRLQTMKNWLNARAHFEPAKGSDLQNDEYCSKGGNVYLRIGQPTKVFVFVGRPGCGKSKMAADLCTGSATYYKPRGPWWDGYDGHVNVVIDDFYGWMSCDELLRVCDRYPCKVPVKGAFAEFVARNVYITSNRHVWE</sequence>
<dbReference type="EMBL" id="JAMKFB020000189">
    <property type="protein sequence ID" value="KAL0152206.1"/>
    <property type="molecule type" value="Genomic_DNA"/>
</dbReference>
<evidence type="ECO:0000313" key="19">
    <source>
        <dbReference type="Proteomes" id="UP001529510"/>
    </source>
</evidence>
<organism evidence="18 19">
    <name type="scientific">Cirrhinus mrigala</name>
    <name type="common">Mrigala</name>
    <dbReference type="NCBI Taxonomy" id="683832"/>
    <lineage>
        <taxon>Eukaryota</taxon>
        <taxon>Metazoa</taxon>
        <taxon>Chordata</taxon>
        <taxon>Craniata</taxon>
        <taxon>Vertebrata</taxon>
        <taxon>Euteleostomi</taxon>
        <taxon>Actinopterygii</taxon>
        <taxon>Neopterygii</taxon>
        <taxon>Teleostei</taxon>
        <taxon>Ostariophysi</taxon>
        <taxon>Cypriniformes</taxon>
        <taxon>Cyprinidae</taxon>
        <taxon>Labeoninae</taxon>
        <taxon>Labeonini</taxon>
        <taxon>Cirrhinus</taxon>
    </lineage>
</organism>
<keyword evidence="6" id="KW-0540">Nuclease</keyword>
<evidence type="ECO:0000313" key="18">
    <source>
        <dbReference type="EMBL" id="KAL0152206.1"/>
    </source>
</evidence>
<feature type="compositionally biased region" description="Basic residues" evidence="16">
    <location>
        <begin position="1"/>
        <end position="12"/>
    </location>
</feature>
<dbReference type="GO" id="GO:0003677">
    <property type="term" value="F:DNA binding"/>
    <property type="evidence" value="ECO:0007669"/>
    <property type="project" value="UniProtKB-KW"/>
</dbReference>
<dbReference type="SUPFAM" id="SSF52540">
    <property type="entry name" value="P-loop containing nucleoside triphosphate hydrolases"/>
    <property type="match status" value="1"/>
</dbReference>
<evidence type="ECO:0000256" key="8">
    <source>
        <dbReference type="ARBA" id="ARBA00022741"/>
    </source>
</evidence>
<evidence type="ECO:0000259" key="17">
    <source>
        <dbReference type="PROSITE" id="PS52020"/>
    </source>
</evidence>
<dbReference type="InterPro" id="IPR049912">
    <property type="entry name" value="CRESS_DNA_REP"/>
</dbReference>
<evidence type="ECO:0000256" key="2">
    <source>
        <dbReference type="ARBA" id="ARBA00008545"/>
    </source>
</evidence>
<dbReference type="InterPro" id="IPR000605">
    <property type="entry name" value="Helicase_SF3_ssDNA/RNA_vir"/>
</dbReference>
<keyword evidence="19" id="KW-1185">Reference proteome</keyword>
<evidence type="ECO:0000256" key="16">
    <source>
        <dbReference type="SAM" id="MobiDB-lite"/>
    </source>
</evidence>
<keyword evidence="11" id="KW-0190">Covalent protein-DNA linkage</keyword>
<evidence type="ECO:0000256" key="3">
    <source>
        <dbReference type="ARBA" id="ARBA00022679"/>
    </source>
</evidence>
<reference evidence="18 19" key="1">
    <citation type="submission" date="2024-05" db="EMBL/GenBank/DDBJ databases">
        <title>Genome sequencing and assembly of Indian major carp, Cirrhinus mrigala (Hamilton, 1822).</title>
        <authorList>
            <person name="Mohindra V."/>
            <person name="Chowdhury L.M."/>
            <person name="Lal K."/>
            <person name="Jena J.K."/>
        </authorList>
    </citation>
    <scope>NUCLEOTIDE SEQUENCE [LARGE SCALE GENOMIC DNA]</scope>
    <source>
        <strain evidence="18">CM1030</strain>
        <tissue evidence="18">Blood</tissue>
    </source>
</reference>
<feature type="domain" description="CRESS-DNA virus Rep endonuclease" evidence="17">
    <location>
        <begin position="22"/>
        <end position="121"/>
    </location>
</feature>
<accession>A0ABD0MUH0</accession>
<comment type="cofactor">
    <cofactor evidence="1">
        <name>Mn(2+)</name>
        <dbReference type="ChEBI" id="CHEBI:29035"/>
    </cofactor>
</comment>
<evidence type="ECO:0000256" key="11">
    <source>
        <dbReference type="ARBA" id="ARBA00023124"/>
    </source>
</evidence>
<keyword evidence="4" id="KW-0548">Nucleotidyltransferase</keyword>
<dbReference type="Pfam" id="PF02407">
    <property type="entry name" value="Viral_Rep"/>
    <property type="match status" value="1"/>
</dbReference>
<keyword evidence="9" id="KW-0255">Endonuclease</keyword>
<keyword evidence="3" id="KW-0808">Transferase</keyword>
<dbReference type="Proteomes" id="UP001529510">
    <property type="component" value="Unassembled WGS sequence"/>
</dbReference>
<protein>
    <recommendedName>
        <fullName evidence="14">ATP-dependent helicase Rep</fullName>
    </recommendedName>
    <alternativeName>
        <fullName evidence="15">RepP</fullName>
    </alternativeName>
</protein>
<evidence type="ECO:0000256" key="13">
    <source>
        <dbReference type="ARBA" id="ARBA00023268"/>
    </source>
</evidence>